<dbReference type="EMBL" id="LGRX02025336">
    <property type="protein sequence ID" value="KAK3252597.1"/>
    <property type="molecule type" value="Genomic_DNA"/>
</dbReference>
<name>A0AAE0CEV8_9CHLO</name>
<comment type="caution">
    <text evidence="2">The sequence shown here is derived from an EMBL/GenBank/DDBJ whole genome shotgun (WGS) entry which is preliminary data.</text>
</comment>
<evidence type="ECO:0000256" key="1">
    <source>
        <dbReference type="SAM" id="MobiDB-lite"/>
    </source>
</evidence>
<keyword evidence="3" id="KW-1185">Reference proteome</keyword>
<feature type="region of interest" description="Disordered" evidence="1">
    <location>
        <begin position="42"/>
        <end position="93"/>
    </location>
</feature>
<proteinExistence type="predicted"/>
<organism evidence="2 3">
    <name type="scientific">Cymbomonas tetramitiformis</name>
    <dbReference type="NCBI Taxonomy" id="36881"/>
    <lineage>
        <taxon>Eukaryota</taxon>
        <taxon>Viridiplantae</taxon>
        <taxon>Chlorophyta</taxon>
        <taxon>Pyramimonadophyceae</taxon>
        <taxon>Pyramimonadales</taxon>
        <taxon>Pyramimonadaceae</taxon>
        <taxon>Cymbomonas</taxon>
    </lineage>
</organism>
<dbReference type="AlphaFoldDB" id="A0AAE0CEV8"/>
<dbReference type="Proteomes" id="UP001190700">
    <property type="component" value="Unassembled WGS sequence"/>
</dbReference>
<reference evidence="2 3" key="1">
    <citation type="journal article" date="2015" name="Genome Biol. Evol.">
        <title>Comparative Genomics of a Bacterivorous Green Alga Reveals Evolutionary Causalities and Consequences of Phago-Mixotrophic Mode of Nutrition.</title>
        <authorList>
            <person name="Burns J.A."/>
            <person name="Paasch A."/>
            <person name="Narechania A."/>
            <person name="Kim E."/>
        </authorList>
    </citation>
    <scope>NUCLEOTIDE SEQUENCE [LARGE SCALE GENOMIC DNA]</scope>
    <source>
        <strain evidence="2 3">PLY_AMNH</strain>
    </source>
</reference>
<evidence type="ECO:0000313" key="2">
    <source>
        <dbReference type="EMBL" id="KAK3252597.1"/>
    </source>
</evidence>
<gene>
    <name evidence="2" type="ORF">CYMTET_38130</name>
</gene>
<evidence type="ECO:0000313" key="3">
    <source>
        <dbReference type="Proteomes" id="UP001190700"/>
    </source>
</evidence>
<protein>
    <submittedName>
        <fullName evidence="2">Uncharacterized protein</fullName>
    </submittedName>
</protein>
<accession>A0AAE0CEV8</accession>
<feature type="region of interest" description="Disordered" evidence="1">
    <location>
        <begin position="113"/>
        <end position="139"/>
    </location>
</feature>
<sequence>MVRDGDAHNNIQKMGCYFPAVSDSTECPKAVANTTFSTITPTRVPDSMVEPIPTGSHPTAASASTDATDELSPPASTRSHVEQPPQDNTEFTFPIIENPEPISLSMAQTQGLDTHDTPVDLTEPISDSDEALPLSSSPTSLDDHDIDVWLAAQLAQQAPHHIMMHETFGDDSVHHLGLAGFGGSTTH</sequence>